<evidence type="ECO:0000256" key="2">
    <source>
        <dbReference type="ARBA" id="ARBA00022574"/>
    </source>
</evidence>
<dbReference type="Proteomes" id="UP001150907">
    <property type="component" value="Unassembled WGS sequence"/>
</dbReference>
<dbReference type="InterPro" id="IPR015943">
    <property type="entry name" value="WD40/YVTN_repeat-like_dom_sf"/>
</dbReference>
<dbReference type="EMBL" id="JANBQF010000719">
    <property type="protein sequence ID" value="KAJ1999381.1"/>
    <property type="molecule type" value="Genomic_DNA"/>
</dbReference>
<evidence type="ECO:0000313" key="6">
    <source>
        <dbReference type="EMBL" id="KAJ1999381.1"/>
    </source>
</evidence>
<evidence type="ECO:0000256" key="5">
    <source>
        <dbReference type="SAM" id="MobiDB-lite"/>
    </source>
</evidence>
<accession>A0A9W8BG78</accession>
<comment type="similarity">
    <text evidence="1">Belongs to the WD repeat EIPR1 family.</text>
</comment>
<dbReference type="InterPro" id="IPR036322">
    <property type="entry name" value="WD40_repeat_dom_sf"/>
</dbReference>
<keyword evidence="3" id="KW-0677">Repeat</keyword>
<comment type="caution">
    <text evidence="6">The sequence shown here is derived from an EMBL/GenBank/DDBJ whole genome shotgun (WGS) entry which is preliminary data.</text>
</comment>
<dbReference type="InterPro" id="IPR040323">
    <property type="entry name" value="EIPR1"/>
</dbReference>
<dbReference type="PROSITE" id="PS00678">
    <property type="entry name" value="WD_REPEATS_1"/>
    <property type="match status" value="1"/>
</dbReference>
<dbReference type="SMART" id="SM00320">
    <property type="entry name" value="WD40"/>
    <property type="match status" value="4"/>
</dbReference>
<dbReference type="PROSITE" id="PS50082">
    <property type="entry name" value="WD_REPEATS_2"/>
    <property type="match status" value="1"/>
</dbReference>
<organism evidence="6 7">
    <name type="scientific">Coemansia thaxteri</name>
    <dbReference type="NCBI Taxonomy" id="2663907"/>
    <lineage>
        <taxon>Eukaryota</taxon>
        <taxon>Fungi</taxon>
        <taxon>Fungi incertae sedis</taxon>
        <taxon>Zoopagomycota</taxon>
        <taxon>Kickxellomycotina</taxon>
        <taxon>Kickxellomycetes</taxon>
        <taxon>Kickxellales</taxon>
        <taxon>Kickxellaceae</taxon>
        <taxon>Coemansia</taxon>
    </lineage>
</organism>
<reference evidence="6" key="1">
    <citation type="submission" date="2022-07" db="EMBL/GenBank/DDBJ databases">
        <title>Phylogenomic reconstructions and comparative analyses of Kickxellomycotina fungi.</title>
        <authorList>
            <person name="Reynolds N.K."/>
            <person name="Stajich J.E."/>
            <person name="Barry K."/>
            <person name="Grigoriev I.V."/>
            <person name="Crous P."/>
            <person name="Smith M.E."/>
        </authorList>
    </citation>
    <scope>NUCLEOTIDE SEQUENCE</scope>
    <source>
        <strain evidence="6">IMI 214461</strain>
    </source>
</reference>
<protein>
    <submittedName>
        <fullName evidence="6">Uncharacterized protein</fullName>
    </submittedName>
</protein>
<dbReference type="OrthoDB" id="361494at2759"/>
<gene>
    <name evidence="6" type="ORF">H4R26_005090</name>
</gene>
<dbReference type="GO" id="GO:0016567">
    <property type="term" value="P:protein ubiquitination"/>
    <property type="evidence" value="ECO:0007669"/>
    <property type="project" value="TreeGrafter"/>
</dbReference>
<dbReference type="AlphaFoldDB" id="A0A9W8BG78"/>
<dbReference type="Gene3D" id="2.130.10.10">
    <property type="entry name" value="YVTN repeat-like/Quinoprotein amine dehydrogenase"/>
    <property type="match status" value="2"/>
</dbReference>
<dbReference type="PANTHER" id="PTHR14205">
    <property type="entry name" value="WD-REPEAT PROTEIN"/>
    <property type="match status" value="1"/>
</dbReference>
<feature type="repeat" description="WD" evidence="4">
    <location>
        <begin position="255"/>
        <end position="290"/>
    </location>
</feature>
<dbReference type="InterPro" id="IPR001680">
    <property type="entry name" value="WD40_rpt"/>
</dbReference>
<sequence length="929" mass="98047">MADIANRSSTIQWRQAYVASDTGDSSGVQSTSLGLPDEARFTTSLAMSEDQPLLAVGSGSHETNMFFVQSLDDQLDVKASFASKFPIYSLALHGNLLLAGTDRSTSVLYRVDRARLLGFSDDGAEDGPLVRCVGTFKSKAARSVDVAAPGSHAPTRRVTSVDFAGDAFLASVGGVVSVWDTSRGSQQQQQQPLRVERVSPQPLTRAVWSPHGGATLVAAAGVDGSAAVVDLRRRGRAVAWRSGLIGGGLISGSQINDVAWSPLVPHWLATAGEDGAVRVWDLRYTTAAAAATVRHATSAGVPRRVAWSPTHVDLLSAGGSDRAWRLHALRAAEDSDDVGAVTVAECRAADDVGAVVAACAKGSTFYTLSACGDLFAHRVAPQALRHAAVHRATGLAAAEAAVYARDIRAAADAVLAQPPAAAATRALCDLFAAKPRVAAAAAEWALPAAQPRASSLADGPISPTNPLPAAGAGTSDAEAHRALAADLRRLGYGLPPDFPLDAAAARHPAVLQALERLNTASLQTTLAELVGSADADWRAVADRAQQIVQCVAANPDLLDARLLRAVVKLVLPHDCIAGLTLGLGICDAYLARNQSCADLDGLVHVLLFPTVFDADSAGSSSSAAGSVDASCVARPVATPDAHTVRARIRECLDACPAAVVEMVRLEISIQNAVLRGGEQAHVAEAIVQTMKDHARVVGGLVTGPVPVQIHALYPTTTTISASAVRLYLNSLVPMRAYDEYLVNSQWWRMSSAGTDDVVGRVVGHDAGWPSSYPLARMINRQTATLVVPRFLRQLDVVRAAVAKEPLSLEPRLYRDTLAKIARMNLLMRNEQALSFSVDSKSVSTSIAEPMLTESFDEIGQAFILLLEALARHASHRDAHKRAAAEALPLHESLSNLLNKESASATSTFSRSHVALVTKYLRKLEHYTTI</sequence>
<proteinExistence type="inferred from homology"/>
<dbReference type="SUPFAM" id="SSF50978">
    <property type="entry name" value="WD40 repeat-like"/>
    <property type="match status" value="1"/>
</dbReference>
<keyword evidence="2 4" id="KW-0853">WD repeat</keyword>
<evidence type="ECO:0000256" key="4">
    <source>
        <dbReference type="PROSITE-ProRule" id="PRU00221"/>
    </source>
</evidence>
<keyword evidence="7" id="KW-1185">Reference proteome</keyword>
<feature type="region of interest" description="Disordered" evidence="5">
    <location>
        <begin position="455"/>
        <end position="475"/>
    </location>
</feature>
<evidence type="ECO:0000313" key="7">
    <source>
        <dbReference type="Proteomes" id="UP001150907"/>
    </source>
</evidence>
<evidence type="ECO:0000256" key="3">
    <source>
        <dbReference type="ARBA" id="ARBA00022737"/>
    </source>
</evidence>
<name>A0A9W8BG78_9FUNG</name>
<evidence type="ECO:0000256" key="1">
    <source>
        <dbReference type="ARBA" id="ARBA00005672"/>
    </source>
</evidence>
<dbReference type="InterPro" id="IPR019775">
    <property type="entry name" value="WD40_repeat_CS"/>
</dbReference>
<dbReference type="PANTHER" id="PTHR14205:SF15">
    <property type="entry name" value="EARP AND GARP COMPLEX-INTERACTING PROTEIN 1"/>
    <property type="match status" value="1"/>
</dbReference>